<dbReference type="Gene3D" id="3.40.50.620">
    <property type="entry name" value="HUPs"/>
    <property type="match status" value="1"/>
</dbReference>
<keyword evidence="4 8" id="KW-0819">tRNA processing</keyword>
<keyword evidence="6 8" id="KW-0067">ATP-binding</keyword>
<dbReference type="GO" id="GO:0032267">
    <property type="term" value="F:tRNA(Ile)-lysidine synthase activity"/>
    <property type="evidence" value="ECO:0007669"/>
    <property type="project" value="UniProtKB-EC"/>
</dbReference>
<keyword evidence="3 8" id="KW-0436">Ligase</keyword>
<comment type="domain">
    <text evidence="8">The N-terminal region contains the highly conserved SGGXDS motif, predicted to be a P-loop motif involved in ATP binding.</text>
</comment>
<evidence type="ECO:0000256" key="2">
    <source>
        <dbReference type="ARBA" id="ARBA00022490"/>
    </source>
</evidence>
<comment type="function">
    <text evidence="8">Ligates lysine onto the cytidine present at position 34 of the AUA codon-specific tRNA(Ile) that contains the anticodon CAU, in an ATP-dependent manner. Cytidine is converted to lysidine, thus changing the amino acid specificity of the tRNA from methionine to isoleucine.</text>
</comment>
<dbReference type="EMBL" id="AEBR01000018">
    <property type="protein sequence ID" value="EFM83717.1"/>
    <property type="molecule type" value="Genomic_DNA"/>
</dbReference>
<name>A0A125W8W6_ENTFL</name>
<dbReference type="InterPro" id="IPR012094">
    <property type="entry name" value="tRNA_Ile_lys_synt"/>
</dbReference>
<dbReference type="PANTHER" id="PTHR43033:SF1">
    <property type="entry name" value="TRNA(ILE)-LYSIDINE SYNTHASE-RELATED"/>
    <property type="match status" value="1"/>
</dbReference>
<dbReference type="Pfam" id="PF01171">
    <property type="entry name" value="ATP_bind_3"/>
    <property type="match status" value="1"/>
</dbReference>
<dbReference type="CDD" id="cd01992">
    <property type="entry name" value="TilS_N"/>
    <property type="match status" value="1"/>
</dbReference>
<reference evidence="10 11" key="1">
    <citation type="submission" date="2010-07" db="EMBL/GenBank/DDBJ databases">
        <authorList>
            <person name="Sid Ahmed O."/>
        </authorList>
    </citation>
    <scope>NUCLEOTIDE SEQUENCE [LARGE SCALE GENOMIC DNA]</scope>
    <source>
        <strain evidence="10 11">TX4248</strain>
    </source>
</reference>
<dbReference type="Proteomes" id="UP000004846">
    <property type="component" value="Unassembled WGS sequence"/>
</dbReference>
<dbReference type="GO" id="GO:0005737">
    <property type="term" value="C:cytoplasm"/>
    <property type="evidence" value="ECO:0007669"/>
    <property type="project" value="UniProtKB-SubCell"/>
</dbReference>
<evidence type="ECO:0000259" key="9">
    <source>
        <dbReference type="SMART" id="SM00977"/>
    </source>
</evidence>
<evidence type="ECO:0000256" key="4">
    <source>
        <dbReference type="ARBA" id="ARBA00022694"/>
    </source>
</evidence>
<comment type="catalytic activity">
    <reaction evidence="7 8">
        <text>cytidine(34) in tRNA(Ile2) + L-lysine + ATP = lysidine(34) in tRNA(Ile2) + AMP + diphosphate + H(+)</text>
        <dbReference type="Rhea" id="RHEA:43744"/>
        <dbReference type="Rhea" id="RHEA-COMP:10625"/>
        <dbReference type="Rhea" id="RHEA-COMP:10670"/>
        <dbReference type="ChEBI" id="CHEBI:15378"/>
        <dbReference type="ChEBI" id="CHEBI:30616"/>
        <dbReference type="ChEBI" id="CHEBI:32551"/>
        <dbReference type="ChEBI" id="CHEBI:33019"/>
        <dbReference type="ChEBI" id="CHEBI:82748"/>
        <dbReference type="ChEBI" id="CHEBI:83665"/>
        <dbReference type="ChEBI" id="CHEBI:456215"/>
        <dbReference type="EC" id="6.3.4.19"/>
    </reaction>
</comment>
<dbReference type="NCBIfam" id="TIGR02433">
    <property type="entry name" value="lysidine_TilS_C"/>
    <property type="match status" value="1"/>
</dbReference>
<dbReference type="InterPro" id="IPR011063">
    <property type="entry name" value="TilS/TtcA_N"/>
</dbReference>
<dbReference type="InterPro" id="IPR012795">
    <property type="entry name" value="tRNA_Ile_lys_synt_N"/>
</dbReference>
<accession>A0A125W8W6</accession>
<evidence type="ECO:0000313" key="10">
    <source>
        <dbReference type="EMBL" id="EFM83717.1"/>
    </source>
</evidence>
<dbReference type="GO" id="GO:0006400">
    <property type="term" value="P:tRNA modification"/>
    <property type="evidence" value="ECO:0007669"/>
    <property type="project" value="UniProtKB-UniRule"/>
</dbReference>
<dbReference type="InterPro" id="IPR012796">
    <property type="entry name" value="Lysidine-tRNA-synth_C"/>
</dbReference>
<keyword evidence="2 8" id="KW-0963">Cytoplasm</keyword>
<comment type="caution">
    <text evidence="10">The sequence shown here is derived from an EMBL/GenBank/DDBJ whole genome shotgun (WGS) entry which is preliminary data.</text>
</comment>
<evidence type="ECO:0000256" key="3">
    <source>
        <dbReference type="ARBA" id="ARBA00022598"/>
    </source>
</evidence>
<dbReference type="AlphaFoldDB" id="A0A125W8W6"/>
<evidence type="ECO:0000256" key="5">
    <source>
        <dbReference type="ARBA" id="ARBA00022741"/>
    </source>
</evidence>
<dbReference type="HAMAP" id="MF_01161">
    <property type="entry name" value="tRNA_Ile_lys_synt"/>
    <property type="match status" value="1"/>
</dbReference>
<comment type="similarity">
    <text evidence="8">Belongs to the tRNA(Ile)-lysidine synthase family.</text>
</comment>
<dbReference type="EC" id="6.3.4.19" evidence="8"/>
<comment type="subcellular location">
    <subcellularLocation>
        <location evidence="1 8">Cytoplasm</location>
    </subcellularLocation>
</comment>
<feature type="binding site" evidence="8">
    <location>
        <begin position="61"/>
        <end position="66"/>
    </location>
    <ligand>
        <name>ATP</name>
        <dbReference type="ChEBI" id="CHEBI:30616"/>
    </ligand>
</feature>
<proteinExistence type="inferred from homology"/>
<dbReference type="Pfam" id="PF11734">
    <property type="entry name" value="TilS_C"/>
    <property type="match status" value="1"/>
</dbReference>
<dbReference type="SUPFAM" id="SSF56037">
    <property type="entry name" value="PheT/TilS domain"/>
    <property type="match status" value="1"/>
</dbReference>
<sequence>MADVAAKHKQIGGLGITNGLFLGSSFILRKKEGRTMFWQFYKRGKEQGFWQPHQTIVVAVSGGVDSMALLTLMEQVAEKEQLQLVVAHVNHQLREASAQEAQYLATYCQQRELTYYETRWEDPEKQRNLEAKARTFRYEFFKEVMEIEGAAVLMTAHHLDDQAETILMKLIRGTNFSHSAGIKERRPFATGELIRPLLIYPKEELYQFAQRQAFVYFEDETNQTNEYLRNRLRNQVLPLLKQENPQFLDQIASFSNEQRFAQEFIQEQIEPQLSEAVEPTKQGWRIPLKRLLKETLAYQHFFLTAFFQKTLVPLGVSLNQRQMTQILKVLNDERQPQGSVMLEQQWQLAKSYDWLCLEQKQAAQREEVTHLLVPGAGIYLSETEWLGLIATDKPFPLPEEINQWAGQLLAIPLTTATPLTVRHRQSGDRITLKPGFTKKLSRVFIDQKVPNEARESAWVITDEQEEIIWVPKFANSYLSIPLETDKIHYRLLFKTKE</sequence>
<dbReference type="HOGENOM" id="CLU_018869_0_2_9"/>
<evidence type="ECO:0000256" key="1">
    <source>
        <dbReference type="ARBA" id="ARBA00004496"/>
    </source>
</evidence>
<evidence type="ECO:0000313" key="11">
    <source>
        <dbReference type="Proteomes" id="UP000004846"/>
    </source>
</evidence>
<protein>
    <recommendedName>
        <fullName evidence="8">tRNA(Ile)-lysidine synthase</fullName>
        <ecNumber evidence="8">6.3.4.19</ecNumber>
    </recommendedName>
    <alternativeName>
        <fullName evidence="8">tRNA(Ile)-2-lysyl-cytidine synthase</fullName>
    </alternativeName>
    <alternativeName>
        <fullName evidence="8">tRNA(Ile)-lysidine synthetase</fullName>
    </alternativeName>
</protein>
<dbReference type="SMART" id="SM00977">
    <property type="entry name" value="TilS_C"/>
    <property type="match status" value="1"/>
</dbReference>
<dbReference type="InterPro" id="IPR014729">
    <property type="entry name" value="Rossmann-like_a/b/a_fold"/>
</dbReference>
<evidence type="ECO:0000256" key="8">
    <source>
        <dbReference type="HAMAP-Rule" id="MF_01161"/>
    </source>
</evidence>
<dbReference type="PANTHER" id="PTHR43033">
    <property type="entry name" value="TRNA(ILE)-LYSIDINE SYNTHASE-RELATED"/>
    <property type="match status" value="1"/>
</dbReference>
<evidence type="ECO:0000256" key="6">
    <source>
        <dbReference type="ARBA" id="ARBA00022840"/>
    </source>
</evidence>
<dbReference type="SUPFAM" id="SSF52402">
    <property type="entry name" value="Adenine nucleotide alpha hydrolases-like"/>
    <property type="match status" value="1"/>
</dbReference>
<dbReference type="GO" id="GO:0005524">
    <property type="term" value="F:ATP binding"/>
    <property type="evidence" value="ECO:0007669"/>
    <property type="project" value="UniProtKB-UniRule"/>
</dbReference>
<organism evidence="10 11">
    <name type="scientific">Enterococcus faecalis TX4248</name>
    <dbReference type="NCBI Taxonomy" id="749495"/>
    <lineage>
        <taxon>Bacteria</taxon>
        <taxon>Bacillati</taxon>
        <taxon>Bacillota</taxon>
        <taxon>Bacilli</taxon>
        <taxon>Lactobacillales</taxon>
        <taxon>Enterococcaceae</taxon>
        <taxon>Enterococcus</taxon>
    </lineage>
</organism>
<gene>
    <name evidence="8 10" type="primary">tilS</name>
    <name evidence="10" type="ORF">HMPREF9498_00652</name>
</gene>
<feature type="domain" description="Lysidine-tRNA(Ile) synthetase C-terminal" evidence="9">
    <location>
        <begin position="419"/>
        <end position="493"/>
    </location>
</feature>
<keyword evidence="5 8" id="KW-0547">Nucleotide-binding</keyword>
<dbReference type="NCBIfam" id="TIGR02432">
    <property type="entry name" value="lysidine_TilS_N"/>
    <property type="match status" value="1"/>
</dbReference>
<evidence type="ECO:0000256" key="7">
    <source>
        <dbReference type="ARBA" id="ARBA00048539"/>
    </source>
</evidence>